<comment type="caution">
    <text evidence="3">The sequence shown here is derived from an EMBL/GenBank/DDBJ whole genome shotgun (WGS) entry which is preliminary data.</text>
</comment>
<comment type="similarity">
    <text evidence="1">Belongs to the isocitrate and isopropylmalate dehydrogenases family.</text>
</comment>
<dbReference type="Pfam" id="PF00180">
    <property type="entry name" value="Iso_dh"/>
    <property type="match status" value="1"/>
</dbReference>
<dbReference type="AlphaFoldDB" id="A0A565AV90"/>
<gene>
    <name evidence="3" type="ORF">ANE_LOCUS3766</name>
</gene>
<dbReference type="GO" id="GO:0004449">
    <property type="term" value="F:isocitrate dehydrogenase (NAD+) activity"/>
    <property type="evidence" value="ECO:0007669"/>
    <property type="project" value="TreeGrafter"/>
</dbReference>
<evidence type="ECO:0000256" key="1">
    <source>
        <dbReference type="ARBA" id="ARBA00007769"/>
    </source>
</evidence>
<evidence type="ECO:0000313" key="4">
    <source>
        <dbReference type="Proteomes" id="UP000489600"/>
    </source>
</evidence>
<dbReference type="GO" id="GO:0005739">
    <property type="term" value="C:mitochondrion"/>
    <property type="evidence" value="ECO:0007669"/>
    <property type="project" value="TreeGrafter"/>
</dbReference>
<proteinExistence type="inferred from homology"/>
<dbReference type="GO" id="GO:0006102">
    <property type="term" value="P:isocitrate metabolic process"/>
    <property type="evidence" value="ECO:0007669"/>
    <property type="project" value="TreeGrafter"/>
</dbReference>
<dbReference type="SUPFAM" id="SSF53659">
    <property type="entry name" value="Isocitrate/Isopropylmalate dehydrogenase-like"/>
    <property type="match status" value="1"/>
</dbReference>
<dbReference type="PANTHER" id="PTHR11835">
    <property type="entry name" value="DECARBOXYLATING DEHYDROGENASES-ISOCITRATE, ISOPROPYLMALATE, TARTRATE"/>
    <property type="match status" value="1"/>
</dbReference>
<dbReference type="OrthoDB" id="1109710at2759"/>
<protein>
    <recommendedName>
        <fullName evidence="2">Isopropylmalate dehydrogenase-like domain-containing protein</fullName>
    </recommendedName>
</protein>
<dbReference type="EMBL" id="CABITT030000001">
    <property type="protein sequence ID" value="VVA93321.1"/>
    <property type="molecule type" value="Genomic_DNA"/>
</dbReference>
<dbReference type="InterPro" id="IPR024084">
    <property type="entry name" value="IsoPropMal-DH-like_dom"/>
</dbReference>
<dbReference type="SMART" id="SM01329">
    <property type="entry name" value="Iso_dh"/>
    <property type="match status" value="1"/>
</dbReference>
<evidence type="ECO:0000313" key="3">
    <source>
        <dbReference type="EMBL" id="VVA93321.1"/>
    </source>
</evidence>
<dbReference type="PANTHER" id="PTHR11835:SF80">
    <property type="entry name" value="ISOCITRATE DEHYDROGENASE [NAD] REGULATORY SUBUNIT 1, MITOCHONDRIAL-RELATED"/>
    <property type="match status" value="1"/>
</dbReference>
<feature type="domain" description="Isopropylmalate dehydrogenase-like" evidence="2">
    <location>
        <begin position="33"/>
        <end position="306"/>
    </location>
</feature>
<accession>A0A565AV90</accession>
<sequence length="311" mass="34530">MSHQSISLLKNLISRITTGSRIQTRSVTYKTRPVTVIHGDVTNEVEQVMDAMHAPVYFETYDIIKGKYESFATGNGGIDTEEQSAFECRYNNVDIVVIRENTEGENAVREHQVVPGGVIQSFKVTMTKFWSDRIAKFAFEYAQSNKRKKVTAVHNKQKDEIFMKLADAFFLESSQEVAKMYPNITYDEICIANCCLQLVEKPERFDVIVTQDDLCGNIVSNIAAGVAGGSIMPGGHFGCEHAVFEQVESVGIGDNPVALLMYSVMMLRYLKLLLSADRLETAVKRAISEGKCGNNSTTTQDVVDAVIANLD</sequence>
<dbReference type="Proteomes" id="UP000489600">
    <property type="component" value="Unassembled WGS sequence"/>
</dbReference>
<dbReference type="Gene3D" id="3.40.718.10">
    <property type="entry name" value="Isopropylmalate Dehydrogenase"/>
    <property type="match status" value="1"/>
</dbReference>
<evidence type="ECO:0000259" key="2">
    <source>
        <dbReference type="SMART" id="SM01329"/>
    </source>
</evidence>
<name>A0A565AV90_9BRAS</name>
<organism evidence="3 4">
    <name type="scientific">Arabis nemorensis</name>
    <dbReference type="NCBI Taxonomy" id="586526"/>
    <lineage>
        <taxon>Eukaryota</taxon>
        <taxon>Viridiplantae</taxon>
        <taxon>Streptophyta</taxon>
        <taxon>Embryophyta</taxon>
        <taxon>Tracheophyta</taxon>
        <taxon>Spermatophyta</taxon>
        <taxon>Magnoliopsida</taxon>
        <taxon>eudicotyledons</taxon>
        <taxon>Gunneridae</taxon>
        <taxon>Pentapetalae</taxon>
        <taxon>rosids</taxon>
        <taxon>malvids</taxon>
        <taxon>Brassicales</taxon>
        <taxon>Brassicaceae</taxon>
        <taxon>Arabideae</taxon>
        <taxon>Arabis</taxon>
    </lineage>
</organism>
<dbReference type="GO" id="GO:0006099">
    <property type="term" value="P:tricarboxylic acid cycle"/>
    <property type="evidence" value="ECO:0007669"/>
    <property type="project" value="TreeGrafter"/>
</dbReference>
<reference evidence="3" key="1">
    <citation type="submission" date="2019-07" db="EMBL/GenBank/DDBJ databases">
        <authorList>
            <person name="Dittberner H."/>
        </authorList>
    </citation>
    <scope>NUCLEOTIDE SEQUENCE [LARGE SCALE GENOMIC DNA]</scope>
</reference>
<keyword evidence="4" id="KW-1185">Reference proteome</keyword>